<gene>
    <name evidence="1" type="ORF">BDM02DRAFT_3114287</name>
</gene>
<evidence type="ECO:0000313" key="2">
    <source>
        <dbReference type="Proteomes" id="UP000886501"/>
    </source>
</evidence>
<dbReference type="EMBL" id="MU118002">
    <property type="protein sequence ID" value="KAF9649154.1"/>
    <property type="molecule type" value="Genomic_DNA"/>
</dbReference>
<organism evidence="1 2">
    <name type="scientific">Thelephora ganbajun</name>
    <name type="common">Ganba fungus</name>
    <dbReference type="NCBI Taxonomy" id="370292"/>
    <lineage>
        <taxon>Eukaryota</taxon>
        <taxon>Fungi</taxon>
        <taxon>Dikarya</taxon>
        <taxon>Basidiomycota</taxon>
        <taxon>Agaricomycotina</taxon>
        <taxon>Agaricomycetes</taxon>
        <taxon>Thelephorales</taxon>
        <taxon>Thelephoraceae</taxon>
        <taxon>Thelephora</taxon>
    </lineage>
</organism>
<sequence>MGFEFVSVAVLVFEVRPGEHALGSSALGNLVPHPCRHPIGSVNPSPAPNHVQPLVPPYDFPIFRCGRTSDFPTVPGLVSGRKDEDIPSDFCVFRRPPTNHRSLSGFHLGGHRGRVTISLVTYPGIRHHVSKCRGL</sequence>
<reference evidence="1" key="2">
    <citation type="journal article" date="2020" name="Nat. Commun.">
        <title>Large-scale genome sequencing of mycorrhizal fungi provides insights into the early evolution of symbiotic traits.</title>
        <authorList>
            <person name="Miyauchi S."/>
            <person name="Kiss E."/>
            <person name="Kuo A."/>
            <person name="Drula E."/>
            <person name="Kohler A."/>
            <person name="Sanchez-Garcia M."/>
            <person name="Morin E."/>
            <person name="Andreopoulos B."/>
            <person name="Barry K.W."/>
            <person name="Bonito G."/>
            <person name="Buee M."/>
            <person name="Carver A."/>
            <person name="Chen C."/>
            <person name="Cichocki N."/>
            <person name="Clum A."/>
            <person name="Culley D."/>
            <person name="Crous P.W."/>
            <person name="Fauchery L."/>
            <person name="Girlanda M."/>
            <person name="Hayes R.D."/>
            <person name="Keri Z."/>
            <person name="LaButti K."/>
            <person name="Lipzen A."/>
            <person name="Lombard V."/>
            <person name="Magnuson J."/>
            <person name="Maillard F."/>
            <person name="Murat C."/>
            <person name="Nolan M."/>
            <person name="Ohm R.A."/>
            <person name="Pangilinan J."/>
            <person name="Pereira M.F."/>
            <person name="Perotto S."/>
            <person name="Peter M."/>
            <person name="Pfister S."/>
            <person name="Riley R."/>
            <person name="Sitrit Y."/>
            <person name="Stielow J.B."/>
            <person name="Szollosi G."/>
            <person name="Zifcakova L."/>
            <person name="Stursova M."/>
            <person name="Spatafora J.W."/>
            <person name="Tedersoo L."/>
            <person name="Vaario L.M."/>
            <person name="Yamada A."/>
            <person name="Yan M."/>
            <person name="Wang P."/>
            <person name="Xu J."/>
            <person name="Bruns T."/>
            <person name="Baldrian P."/>
            <person name="Vilgalys R."/>
            <person name="Dunand C."/>
            <person name="Henrissat B."/>
            <person name="Grigoriev I.V."/>
            <person name="Hibbett D."/>
            <person name="Nagy L.G."/>
            <person name="Martin F.M."/>
        </authorList>
    </citation>
    <scope>NUCLEOTIDE SEQUENCE</scope>
    <source>
        <strain evidence="1">P2</strain>
    </source>
</reference>
<dbReference type="Proteomes" id="UP000886501">
    <property type="component" value="Unassembled WGS sequence"/>
</dbReference>
<evidence type="ECO:0000313" key="1">
    <source>
        <dbReference type="EMBL" id="KAF9649154.1"/>
    </source>
</evidence>
<comment type="caution">
    <text evidence="1">The sequence shown here is derived from an EMBL/GenBank/DDBJ whole genome shotgun (WGS) entry which is preliminary data.</text>
</comment>
<accession>A0ACB6ZHY1</accession>
<protein>
    <submittedName>
        <fullName evidence="1">Uncharacterized protein</fullName>
    </submittedName>
</protein>
<name>A0ACB6ZHY1_THEGA</name>
<keyword evidence="2" id="KW-1185">Reference proteome</keyword>
<proteinExistence type="predicted"/>
<reference evidence="1" key="1">
    <citation type="submission" date="2019-10" db="EMBL/GenBank/DDBJ databases">
        <authorList>
            <consortium name="DOE Joint Genome Institute"/>
            <person name="Kuo A."/>
            <person name="Miyauchi S."/>
            <person name="Kiss E."/>
            <person name="Drula E."/>
            <person name="Kohler A."/>
            <person name="Sanchez-Garcia M."/>
            <person name="Andreopoulos B."/>
            <person name="Barry K.W."/>
            <person name="Bonito G."/>
            <person name="Buee M."/>
            <person name="Carver A."/>
            <person name="Chen C."/>
            <person name="Cichocki N."/>
            <person name="Clum A."/>
            <person name="Culley D."/>
            <person name="Crous P.W."/>
            <person name="Fauchery L."/>
            <person name="Girlanda M."/>
            <person name="Hayes R."/>
            <person name="Keri Z."/>
            <person name="Labutti K."/>
            <person name="Lipzen A."/>
            <person name="Lombard V."/>
            <person name="Magnuson J."/>
            <person name="Maillard F."/>
            <person name="Morin E."/>
            <person name="Murat C."/>
            <person name="Nolan M."/>
            <person name="Ohm R."/>
            <person name="Pangilinan J."/>
            <person name="Pereira M."/>
            <person name="Perotto S."/>
            <person name="Peter M."/>
            <person name="Riley R."/>
            <person name="Sitrit Y."/>
            <person name="Stielow B."/>
            <person name="Szollosi G."/>
            <person name="Zifcakova L."/>
            <person name="Stursova M."/>
            <person name="Spatafora J.W."/>
            <person name="Tedersoo L."/>
            <person name="Vaario L.-M."/>
            <person name="Yamada A."/>
            <person name="Yan M."/>
            <person name="Wang P."/>
            <person name="Xu J."/>
            <person name="Bruns T."/>
            <person name="Baldrian P."/>
            <person name="Vilgalys R."/>
            <person name="Henrissat B."/>
            <person name="Grigoriev I.V."/>
            <person name="Hibbett D."/>
            <person name="Nagy L.G."/>
            <person name="Martin F.M."/>
        </authorList>
    </citation>
    <scope>NUCLEOTIDE SEQUENCE</scope>
    <source>
        <strain evidence="1">P2</strain>
    </source>
</reference>